<organism evidence="7 8">
    <name type="scientific">Paenibacillus lutimineralis</name>
    <dbReference type="NCBI Taxonomy" id="2707005"/>
    <lineage>
        <taxon>Bacteria</taxon>
        <taxon>Bacillati</taxon>
        <taxon>Bacillota</taxon>
        <taxon>Bacilli</taxon>
        <taxon>Bacillales</taxon>
        <taxon>Paenibacillaceae</taxon>
        <taxon>Paenibacillus</taxon>
    </lineage>
</organism>
<dbReference type="InterPro" id="IPR051461">
    <property type="entry name" value="UPF0750_membrane"/>
</dbReference>
<keyword evidence="8" id="KW-1185">Reference proteome</keyword>
<evidence type="ECO:0000256" key="5">
    <source>
        <dbReference type="ARBA" id="ARBA00023136"/>
    </source>
</evidence>
<dbReference type="Gene3D" id="3.30.70.120">
    <property type="match status" value="1"/>
</dbReference>
<proteinExistence type="predicted"/>
<name>A0A3S9V3U9_9BACL</name>
<sequence>MTIPPGNTVWKGELNLNGKFTLFSPVKRQLHAKGPDSRLTKVLGVIAGALLASIGLELFLMPHGIIVGGMTGLSALLAFYTEMRLGLFLFLLNLPLLMLQRWKRIGGFTSLSILGLLVLSLGSFMLHPFPALTSNPVPAALAGGLSLGFGVGLAVRFGGALDASEKLFDWLHCKLPLSTEAMIWLFNCLIFVSAIWLIGFEQATHSVIAYIFVFESVKLSLRGIRLHVSVMISSRKSEEIRQEIALYLNRDSSYEETSSSQDALLYCKCHRWELNRLKSIVKNCDPHSEITIKS</sequence>
<dbReference type="KEGG" id="plut:EI981_24095"/>
<keyword evidence="2" id="KW-1003">Cell membrane</keyword>
<protein>
    <submittedName>
        <fullName evidence="7">YitT family protein</fullName>
    </submittedName>
</protein>
<evidence type="ECO:0000256" key="2">
    <source>
        <dbReference type="ARBA" id="ARBA00022475"/>
    </source>
</evidence>
<keyword evidence="5 6" id="KW-0472">Membrane</keyword>
<gene>
    <name evidence="7" type="ORF">EI981_24095</name>
</gene>
<evidence type="ECO:0000256" key="1">
    <source>
        <dbReference type="ARBA" id="ARBA00004651"/>
    </source>
</evidence>
<feature type="transmembrane region" description="Helical" evidence="6">
    <location>
        <begin position="139"/>
        <end position="161"/>
    </location>
</feature>
<evidence type="ECO:0000313" key="7">
    <source>
        <dbReference type="EMBL" id="AZS17219.1"/>
    </source>
</evidence>
<dbReference type="PANTHER" id="PTHR33545">
    <property type="entry name" value="UPF0750 MEMBRANE PROTEIN YITT-RELATED"/>
    <property type="match status" value="1"/>
</dbReference>
<feature type="transmembrane region" description="Helical" evidence="6">
    <location>
        <begin position="181"/>
        <end position="198"/>
    </location>
</feature>
<dbReference type="EMBL" id="CP034346">
    <property type="protein sequence ID" value="AZS17219.1"/>
    <property type="molecule type" value="Genomic_DNA"/>
</dbReference>
<dbReference type="PANTHER" id="PTHR33545:SF3">
    <property type="entry name" value="UPF0750 MEMBRANE PROTEIN YQFU"/>
    <property type="match status" value="1"/>
</dbReference>
<dbReference type="InterPro" id="IPR003740">
    <property type="entry name" value="YitT"/>
</dbReference>
<accession>A0A3S9V3U9</accession>
<feature type="transmembrane region" description="Helical" evidence="6">
    <location>
        <begin position="42"/>
        <end position="61"/>
    </location>
</feature>
<comment type="subcellular location">
    <subcellularLocation>
        <location evidence="1">Cell membrane</location>
        <topology evidence="1">Multi-pass membrane protein</topology>
    </subcellularLocation>
</comment>
<evidence type="ECO:0000313" key="8">
    <source>
        <dbReference type="Proteomes" id="UP000270678"/>
    </source>
</evidence>
<dbReference type="GO" id="GO:0005886">
    <property type="term" value="C:plasma membrane"/>
    <property type="evidence" value="ECO:0007669"/>
    <property type="project" value="UniProtKB-SubCell"/>
</dbReference>
<dbReference type="AlphaFoldDB" id="A0A3S9V3U9"/>
<feature type="transmembrane region" description="Helical" evidence="6">
    <location>
        <begin position="105"/>
        <end position="127"/>
    </location>
</feature>
<dbReference type="OrthoDB" id="9779786at2"/>
<evidence type="ECO:0000256" key="6">
    <source>
        <dbReference type="SAM" id="Phobius"/>
    </source>
</evidence>
<evidence type="ECO:0000256" key="4">
    <source>
        <dbReference type="ARBA" id="ARBA00022989"/>
    </source>
</evidence>
<dbReference type="Pfam" id="PF02588">
    <property type="entry name" value="YitT_membrane"/>
    <property type="match status" value="1"/>
</dbReference>
<reference evidence="8" key="1">
    <citation type="submission" date="2018-12" db="EMBL/GenBank/DDBJ databases">
        <title>Complete genome sequence of Paenibacillus sp. MBLB1234.</title>
        <authorList>
            <person name="Nam Y.-D."/>
            <person name="Kang J."/>
            <person name="Chung W.-H."/>
            <person name="Park Y.S."/>
        </authorList>
    </citation>
    <scope>NUCLEOTIDE SEQUENCE [LARGE SCALE GENOMIC DNA]</scope>
    <source>
        <strain evidence="8">MBLB1234</strain>
    </source>
</reference>
<dbReference type="InterPro" id="IPR015867">
    <property type="entry name" value="N-reg_PII/ATP_PRibTrfase_C"/>
</dbReference>
<keyword evidence="4 6" id="KW-1133">Transmembrane helix</keyword>
<dbReference type="Proteomes" id="UP000270678">
    <property type="component" value="Chromosome"/>
</dbReference>
<feature type="transmembrane region" description="Helical" evidence="6">
    <location>
        <begin position="73"/>
        <end position="93"/>
    </location>
</feature>
<evidence type="ECO:0000256" key="3">
    <source>
        <dbReference type="ARBA" id="ARBA00022692"/>
    </source>
</evidence>
<keyword evidence="3 6" id="KW-0812">Transmembrane</keyword>